<keyword evidence="1" id="KW-0472">Membrane</keyword>
<evidence type="ECO:0000256" key="1">
    <source>
        <dbReference type="SAM" id="Phobius"/>
    </source>
</evidence>
<dbReference type="RefSeq" id="WP_075058220.1">
    <property type="nucleotide sequence ID" value="NZ_CP012357.1"/>
</dbReference>
<name>A0A0K1W1R9_9MOLU</name>
<keyword evidence="1" id="KW-1133">Transmembrane helix</keyword>
<dbReference type="EMBL" id="CP012357">
    <property type="protein sequence ID" value="AKX34128.1"/>
    <property type="molecule type" value="Genomic_DNA"/>
</dbReference>
<protein>
    <recommendedName>
        <fullName evidence="4">Transmembrane protein</fullName>
    </recommendedName>
</protein>
<dbReference type="PATRIC" id="fig|216942.3.peg.478"/>
<evidence type="ECO:0008006" key="4">
    <source>
        <dbReference type="Google" id="ProtNLM"/>
    </source>
</evidence>
<keyword evidence="3" id="KW-1185">Reference proteome</keyword>
<feature type="transmembrane region" description="Helical" evidence="1">
    <location>
        <begin position="213"/>
        <end position="237"/>
    </location>
</feature>
<feature type="transmembrane region" description="Helical" evidence="1">
    <location>
        <begin position="130"/>
        <end position="150"/>
    </location>
</feature>
<feature type="transmembrane region" description="Helical" evidence="1">
    <location>
        <begin position="20"/>
        <end position="40"/>
    </location>
</feature>
<accession>A0A0K1W1R9</accession>
<keyword evidence="1" id="KW-0812">Transmembrane</keyword>
<proteinExistence type="predicted"/>
<dbReference type="AlphaFoldDB" id="A0A0K1W1R9"/>
<evidence type="ECO:0000313" key="3">
    <source>
        <dbReference type="Proteomes" id="UP000067476"/>
    </source>
</evidence>
<dbReference type="Proteomes" id="UP000067476">
    <property type="component" value="Chromosome"/>
</dbReference>
<feature type="transmembrane region" description="Helical" evidence="1">
    <location>
        <begin position="80"/>
        <end position="102"/>
    </location>
</feature>
<evidence type="ECO:0000313" key="2">
    <source>
        <dbReference type="EMBL" id="AKX34128.1"/>
    </source>
</evidence>
<dbReference type="KEGG" id="sll:SLITO_v1c04750"/>
<reference evidence="2 3" key="1">
    <citation type="journal article" date="2015" name="Genome Announc.">
        <title>Complete Genome Sequence of Spiroplasma litorale TN-1T (DSM 21781), a Bacterium Isolated from a Green-Eyed Horsefly (Tabanus nigrovittatus).</title>
        <authorList>
            <person name="Lo W.S."/>
            <person name="Lai Y.C."/>
            <person name="Lien Y.W."/>
            <person name="Wang T.H."/>
            <person name="Kuo C.H."/>
        </authorList>
    </citation>
    <scope>NUCLEOTIDE SEQUENCE [LARGE SCALE GENOMIC DNA]</scope>
    <source>
        <strain evidence="2 3">TN-1</strain>
    </source>
</reference>
<dbReference type="OrthoDB" id="388202at2"/>
<gene>
    <name evidence="2" type="ORF">SLITO_v1c04750</name>
</gene>
<sequence length="481" mass="56010">MSNIKILKENRKSVFMITSLMIFAFIMVIFSLTMLFSPIINMDNINNINSFFNENYSLFMSLFYKYNDYPIFVVKSDPFLIVWLPLITGSIIIALLIWRIILHTIGYKTKNRKGNSTVVRPIRSYQITMILCWFFMFFLIIVATLSYLSASPFLTGATWYFDLSNGAPSLTEESIKHIASVLEGQFSQCYWLSFAWFSSSNSAILTESTVFNVWMWILMPFILQIIFIVLSFIGTICGECSWGTINKSVLRDIDMSSEGNVKISNNLSKKLIEKKVDLNRVSSSELQARILLFYKNFIKLLESSNNTNIPIYKEARLSLEKYSVIEKINWKKIGNYVEGLVEWYTSTDQRFVNLISQLATNPKHNLFINYKKQLLSLIGEYQSAINKWNLLDAEFKIEQIFALTFERDEILAKVGYCLKTRLNSNFDSYDKKDAYINMLEQAKNNRDYHNYRQICIKLIKKMSPEKVAISDFINQVVAYQF</sequence>
<organism evidence="2 3">
    <name type="scientific">Spiroplasma litorale</name>
    <dbReference type="NCBI Taxonomy" id="216942"/>
    <lineage>
        <taxon>Bacteria</taxon>
        <taxon>Bacillati</taxon>
        <taxon>Mycoplasmatota</taxon>
        <taxon>Mollicutes</taxon>
        <taxon>Entomoplasmatales</taxon>
        <taxon>Spiroplasmataceae</taxon>
        <taxon>Spiroplasma</taxon>
    </lineage>
</organism>
<dbReference type="STRING" id="216942.SLITO_v1c04750"/>